<protein>
    <submittedName>
        <fullName evidence="2">Uncharacterized protein</fullName>
    </submittedName>
</protein>
<reference evidence="3" key="1">
    <citation type="journal article" date="2017" name="Cell">
        <title>Insights into land plant evolution garnered from the Marchantia polymorpha genome.</title>
        <authorList>
            <person name="Bowman J.L."/>
            <person name="Kohchi T."/>
            <person name="Yamato K.T."/>
            <person name="Jenkins J."/>
            <person name="Shu S."/>
            <person name="Ishizaki K."/>
            <person name="Yamaoka S."/>
            <person name="Nishihama R."/>
            <person name="Nakamura Y."/>
            <person name="Berger F."/>
            <person name="Adam C."/>
            <person name="Aki S.S."/>
            <person name="Althoff F."/>
            <person name="Araki T."/>
            <person name="Arteaga-Vazquez M.A."/>
            <person name="Balasubrmanian S."/>
            <person name="Barry K."/>
            <person name="Bauer D."/>
            <person name="Boehm C.R."/>
            <person name="Briginshaw L."/>
            <person name="Caballero-Perez J."/>
            <person name="Catarino B."/>
            <person name="Chen F."/>
            <person name="Chiyoda S."/>
            <person name="Chovatia M."/>
            <person name="Davies K.M."/>
            <person name="Delmans M."/>
            <person name="Demura T."/>
            <person name="Dierschke T."/>
            <person name="Dolan L."/>
            <person name="Dorantes-Acosta A.E."/>
            <person name="Eklund D.M."/>
            <person name="Florent S.N."/>
            <person name="Flores-Sandoval E."/>
            <person name="Fujiyama A."/>
            <person name="Fukuzawa H."/>
            <person name="Galik B."/>
            <person name="Grimanelli D."/>
            <person name="Grimwood J."/>
            <person name="Grossniklaus U."/>
            <person name="Hamada T."/>
            <person name="Haseloff J."/>
            <person name="Hetherington A.J."/>
            <person name="Higo A."/>
            <person name="Hirakawa Y."/>
            <person name="Hundley H.N."/>
            <person name="Ikeda Y."/>
            <person name="Inoue K."/>
            <person name="Inoue S.I."/>
            <person name="Ishida S."/>
            <person name="Jia Q."/>
            <person name="Kakita M."/>
            <person name="Kanazawa T."/>
            <person name="Kawai Y."/>
            <person name="Kawashima T."/>
            <person name="Kennedy M."/>
            <person name="Kinose K."/>
            <person name="Kinoshita T."/>
            <person name="Kohara Y."/>
            <person name="Koide E."/>
            <person name="Komatsu K."/>
            <person name="Kopischke S."/>
            <person name="Kubo M."/>
            <person name="Kyozuka J."/>
            <person name="Lagercrantz U."/>
            <person name="Lin S.S."/>
            <person name="Lindquist E."/>
            <person name="Lipzen A.M."/>
            <person name="Lu C.W."/>
            <person name="De Luna E."/>
            <person name="Martienssen R.A."/>
            <person name="Minamino N."/>
            <person name="Mizutani M."/>
            <person name="Mizutani M."/>
            <person name="Mochizuki N."/>
            <person name="Monte I."/>
            <person name="Mosher R."/>
            <person name="Nagasaki H."/>
            <person name="Nakagami H."/>
            <person name="Naramoto S."/>
            <person name="Nishitani K."/>
            <person name="Ohtani M."/>
            <person name="Okamoto T."/>
            <person name="Okumura M."/>
            <person name="Phillips J."/>
            <person name="Pollak B."/>
            <person name="Reinders A."/>
            <person name="Rovekamp M."/>
            <person name="Sano R."/>
            <person name="Sawa S."/>
            <person name="Schmid M.W."/>
            <person name="Shirakawa M."/>
            <person name="Solano R."/>
            <person name="Spunde A."/>
            <person name="Suetsugu N."/>
            <person name="Sugano S."/>
            <person name="Sugiyama A."/>
            <person name="Sun R."/>
            <person name="Suzuki Y."/>
            <person name="Takenaka M."/>
            <person name="Takezawa D."/>
            <person name="Tomogane H."/>
            <person name="Tsuzuki M."/>
            <person name="Ueda T."/>
            <person name="Umeda M."/>
            <person name="Ward J.M."/>
            <person name="Watanabe Y."/>
            <person name="Yazaki K."/>
            <person name="Yokoyama R."/>
            <person name="Yoshitake Y."/>
            <person name="Yotsui I."/>
            <person name="Zachgo S."/>
            <person name="Schmutz J."/>
        </authorList>
    </citation>
    <scope>NUCLEOTIDE SEQUENCE [LARGE SCALE GENOMIC DNA]</scope>
    <source>
        <strain evidence="3">Tak-1</strain>
    </source>
</reference>
<sequence>MPPIPIPIPIPVLFQLRQLESSVKGLENKMEGCPSSSEPVNQPVRRHAQKASGSAKLPWGAGRPAGMQKPRLDPVEFFRGTTKSTPGAGVYPPHIKDAV</sequence>
<evidence type="ECO:0000313" key="3">
    <source>
        <dbReference type="Proteomes" id="UP000244005"/>
    </source>
</evidence>
<accession>A0A2R6WEM4</accession>
<evidence type="ECO:0000256" key="1">
    <source>
        <dbReference type="SAM" id="MobiDB-lite"/>
    </source>
</evidence>
<organism evidence="2 3">
    <name type="scientific">Marchantia polymorpha</name>
    <name type="common">Common liverwort</name>
    <name type="synonym">Marchantia aquatica</name>
    <dbReference type="NCBI Taxonomy" id="3197"/>
    <lineage>
        <taxon>Eukaryota</taxon>
        <taxon>Viridiplantae</taxon>
        <taxon>Streptophyta</taxon>
        <taxon>Embryophyta</taxon>
        <taxon>Marchantiophyta</taxon>
        <taxon>Marchantiopsida</taxon>
        <taxon>Marchantiidae</taxon>
        <taxon>Marchantiales</taxon>
        <taxon>Marchantiaceae</taxon>
        <taxon>Marchantia</taxon>
    </lineage>
</organism>
<name>A0A2R6WEM4_MARPO</name>
<evidence type="ECO:0000313" key="2">
    <source>
        <dbReference type="EMBL" id="PTQ32294.1"/>
    </source>
</evidence>
<gene>
    <name evidence="2" type="ORF">MARPO_0100s0009</name>
</gene>
<dbReference type="EMBL" id="KZ772772">
    <property type="protein sequence ID" value="PTQ32294.1"/>
    <property type="molecule type" value="Genomic_DNA"/>
</dbReference>
<dbReference type="Gramene" id="Mp3g24960.1">
    <property type="protein sequence ID" value="Mp3g24960.1.cds1"/>
    <property type="gene ID" value="Mp3g24960"/>
</dbReference>
<dbReference type="AlphaFoldDB" id="A0A2R6WEM4"/>
<feature type="region of interest" description="Disordered" evidence="1">
    <location>
        <begin position="27"/>
        <end position="99"/>
    </location>
</feature>
<keyword evidence="3" id="KW-1185">Reference proteome</keyword>
<dbReference type="Proteomes" id="UP000244005">
    <property type="component" value="Unassembled WGS sequence"/>
</dbReference>
<proteinExistence type="predicted"/>